<evidence type="ECO:0000256" key="5">
    <source>
        <dbReference type="ARBA" id="ARBA00022519"/>
    </source>
</evidence>
<dbReference type="PANTHER" id="PTHR30161">
    <property type="entry name" value="FLAGELLAR EXPORT PROTEIN, MEMBRANE FLHA SUBUNIT-RELATED"/>
    <property type="match status" value="1"/>
</dbReference>
<dbReference type="InterPro" id="IPR042196">
    <property type="entry name" value="FHIPEP_4"/>
</dbReference>
<sequence>MRGLLERLNGLAGMAAQRSDVIVMIFMLLAVVMIVLPLPTMLVDTLITVNISLSLLVLAVAFYIGRPADFSALPSLILLTTLFRLALSITTARLILLQADAGEIVETFGNFVIGGEIVVGLIVFLIITAAQFIVITKGAERVAEVAARFTLDAMPGKQMSIDNDMRNGDIDADEARLRRSRLERESQLYGAMDGAMKFVKGDAITGLVIVFVNLIGGLVVGMINHGMTFAEAGRTYSLLTVGDGLIAQIPALLISLAAGTVVTRVASDTERDLGNEIIGQLGSNERPLFLAAVVLAGGSFVPGFPTLIFLTLAAIFGGLGWLVGRKRPVESAPETALPQEEEVLRLDETSSTEDTILSDGATRHKVVVHVGPTLGQAVWSDRFRREANVLRSQLGAELGLEFPAVELRLMPELAADRFQVELDNVPIADGEVPQGMLLLNDDVMHLDMMKIGHMPGPAMISGVGSIWVSSQKQPALDEAGVGYHDAATVLILCLTQAMRRYAAHFIGIQETREMLTRMEDEYGELVREVGRAVPLTRLSDILRRLVEEDVPISNMRAILEALVEWAPRDSDTLSLSERVRTALSRQICHRHAQMNRVIAAYVTTRPTEDALRSSVKQTGIGPSLQLPEAPTRALLEQLRKREDGNTTLAPVVLTAMDLRYAIRQFLLRHGLDMAVLSYPEIASEYSVQPLVPISLATARGGRGTIMQRDENAQETA</sequence>
<gene>
    <name evidence="10" type="ORF">D3P04_02380</name>
</gene>
<keyword evidence="3" id="KW-0813">Transport</keyword>
<accession>A0A418T8N7</accession>
<protein>
    <submittedName>
        <fullName evidence="10">EscV/YscV/HrcV family type III secretion system export apparatus protein</fullName>
    </submittedName>
</protein>
<dbReference type="Gene3D" id="3.40.50.12790">
    <property type="entry name" value="FHIPEP family, domain 4"/>
    <property type="match status" value="1"/>
</dbReference>
<dbReference type="InterPro" id="IPR042194">
    <property type="entry name" value="FHIPEP_1"/>
</dbReference>
<keyword evidence="7 9" id="KW-1133">Transmembrane helix</keyword>
<dbReference type="InterPro" id="IPR001712">
    <property type="entry name" value="T3SS_FHIPEP"/>
</dbReference>
<keyword evidence="11" id="KW-1185">Reference proteome</keyword>
<evidence type="ECO:0000256" key="8">
    <source>
        <dbReference type="ARBA" id="ARBA00023136"/>
    </source>
</evidence>
<dbReference type="NCBIfam" id="TIGR01399">
    <property type="entry name" value="hrcV"/>
    <property type="match status" value="1"/>
</dbReference>
<comment type="caution">
    <text evidence="10">The sequence shown here is derived from an EMBL/GenBank/DDBJ whole genome shotgun (WGS) entry which is preliminary data.</text>
</comment>
<feature type="transmembrane region" description="Helical" evidence="9">
    <location>
        <begin position="245"/>
        <end position="267"/>
    </location>
</feature>
<organism evidence="10 11">
    <name type="scientific">Paracoccus onubensis</name>
    <dbReference type="NCBI Taxonomy" id="1675788"/>
    <lineage>
        <taxon>Bacteria</taxon>
        <taxon>Pseudomonadati</taxon>
        <taxon>Pseudomonadota</taxon>
        <taxon>Alphaproteobacteria</taxon>
        <taxon>Rhodobacterales</taxon>
        <taxon>Paracoccaceae</taxon>
        <taxon>Paracoccus</taxon>
    </lineage>
</organism>
<evidence type="ECO:0000256" key="2">
    <source>
        <dbReference type="ARBA" id="ARBA00008835"/>
    </source>
</evidence>
<evidence type="ECO:0000256" key="9">
    <source>
        <dbReference type="SAM" id="Phobius"/>
    </source>
</evidence>
<keyword evidence="8 9" id="KW-0472">Membrane</keyword>
<dbReference type="Gene3D" id="1.10.8.540">
    <property type="entry name" value="FHIPEP family, domain 3"/>
    <property type="match status" value="1"/>
</dbReference>
<evidence type="ECO:0000313" key="11">
    <source>
        <dbReference type="Proteomes" id="UP000284202"/>
    </source>
</evidence>
<comment type="subcellular location">
    <subcellularLocation>
        <location evidence="1">Cell inner membrane</location>
        <topology evidence="1">Multi-pass membrane protein</topology>
    </subcellularLocation>
</comment>
<dbReference type="OrthoDB" id="9759185at2"/>
<dbReference type="PRINTS" id="PR00949">
    <property type="entry name" value="TYPE3IMAPROT"/>
</dbReference>
<reference evidence="11" key="1">
    <citation type="submission" date="2018-09" db="EMBL/GenBank/DDBJ databases">
        <title>Acidovorax cavernicola nov. sp. isolated from Gruta de las Maravillas (Aracena, Spain).</title>
        <authorList>
            <person name="Jurado V."/>
            <person name="Gutierrez-Patricio S."/>
            <person name="Gonzalez-Pimentel J.L."/>
            <person name="Miller A.Z."/>
            <person name="Laiz L."/>
            <person name="Saiz-Jimenez C."/>
        </authorList>
    </citation>
    <scope>NUCLEOTIDE SEQUENCE [LARGE SCALE GENOMIC DNA]</scope>
    <source>
        <strain evidence="11">1011MAR3C25</strain>
    </source>
</reference>
<dbReference type="GO" id="GO:0009306">
    <property type="term" value="P:protein secretion"/>
    <property type="evidence" value="ECO:0007669"/>
    <property type="project" value="InterPro"/>
</dbReference>
<dbReference type="PANTHER" id="PTHR30161:SF2">
    <property type="entry name" value="INVASION PROTEIN INVA"/>
    <property type="match status" value="1"/>
</dbReference>
<feature type="transmembrane region" description="Helical" evidence="9">
    <location>
        <begin position="108"/>
        <end position="134"/>
    </location>
</feature>
<dbReference type="InterPro" id="IPR006302">
    <property type="entry name" value="T3SS_HrcV"/>
</dbReference>
<dbReference type="GO" id="GO:0005886">
    <property type="term" value="C:plasma membrane"/>
    <property type="evidence" value="ECO:0007669"/>
    <property type="project" value="UniProtKB-SubCell"/>
</dbReference>
<dbReference type="EMBL" id="QZCG01000001">
    <property type="protein sequence ID" value="RJE89493.1"/>
    <property type="molecule type" value="Genomic_DNA"/>
</dbReference>
<keyword evidence="5" id="KW-0997">Cell inner membrane</keyword>
<evidence type="ECO:0000256" key="7">
    <source>
        <dbReference type="ARBA" id="ARBA00022989"/>
    </source>
</evidence>
<dbReference type="PIRSF" id="PIRSF005419">
    <property type="entry name" value="FlhA"/>
    <property type="match status" value="1"/>
</dbReference>
<feature type="transmembrane region" description="Helical" evidence="9">
    <location>
        <begin position="21"/>
        <end position="39"/>
    </location>
</feature>
<keyword evidence="6 9" id="KW-0812">Transmembrane</keyword>
<dbReference type="Gene3D" id="3.40.30.60">
    <property type="entry name" value="FHIPEP family, domain 1"/>
    <property type="match status" value="1"/>
</dbReference>
<comment type="similarity">
    <text evidence="2">Belongs to the FHIPEP (flagella/HR/invasion proteins export pore) family.</text>
</comment>
<dbReference type="InterPro" id="IPR042193">
    <property type="entry name" value="FHIPEP_3"/>
</dbReference>
<name>A0A418T8N7_9RHOB</name>
<evidence type="ECO:0000256" key="3">
    <source>
        <dbReference type="ARBA" id="ARBA00022448"/>
    </source>
</evidence>
<evidence type="ECO:0000313" key="10">
    <source>
        <dbReference type="EMBL" id="RJE89493.1"/>
    </source>
</evidence>
<proteinExistence type="inferred from homology"/>
<dbReference type="AlphaFoldDB" id="A0A418T8N7"/>
<evidence type="ECO:0000256" key="6">
    <source>
        <dbReference type="ARBA" id="ARBA00022692"/>
    </source>
</evidence>
<feature type="transmembrane region" description="Helical" evidence="9">
    <location>
        <begin position="204"/>
        <end position="225"/>
    </location>
</feature>
<keyword evidence="4" id="KW-1003">Cell membrane</keyword>
<dbReference type="Proteomes" id="UP000284202">
    <property type="component" value="Unassembled WGS sequence"/>
</dbReference>
<evidence type="ECO:0000256" key="1">
    <source>
        <dbReference type="ARBA" id="ARBA00004429"/>
    </source>
</evidence>
<feature type="transmembrane region" description="Helical" evidence="9">
    <location>
        <begin position="288"/>
        <end position="321"/>
    </location>
</feature>
<dbReference type="RefSeq" id="WP_119745487.1">
    <property type="nucleotide sequence ID" value="NZ_QZCG01000001.1"/>
</dbReference>
<evidence type="ECO:0000256" key="4">
    <source>
        <dbReference type="ARBA" id="ARBA00022475"/>
    </source>
</evidence>
<dbReference type="Pfam" id="PF00771">
    <property type="entry name" value="FHIPEP"/>
    <property type="match status" value="1"/>
</dbReference>
<feature type="transmembrane region" description="Helical" evidence="9">
    <location>
        <begin position="76"/>
        <end position="96"/>
    </location>
</feature>
<feature type="transmembrane region" description="Helical" evidence="9">
    <location>
        <begin position="45"/>
        <end position="64"/>
    </location>
</feature>